<name>A0A7M1B273_9BACT</name>
<organism evidence="1 2">
    <name type="scientific">Sulfurimonas sediminis</name>
    <dbReference type="NCBI Taxonomy" id="2590020"/>
    <lineage>
        <taxon>Bacteria</taxon>
        <taxon>Pseudomonadati</taxon>
        <taxon>Campylobacterota</taxon>
        <taxon>Epsilonproteobacteria</taxon>
        <taxon>Campylobacterales</taxon>
        <taxon>Sulfurimonadaceae</taxon>
        <taxon>Sulfurimonas</taxon>
    </lineage>
</organism>
<dbReference type="AlphaFoldDB" id="A0A7M1B273"/>
<dbReference type="Proteomes" id="UP000593719">
    <property type="component" value="Chromosome"/>
</dbReference>
<dbReference type="PANTHER" id="PTHR41247">
    <property type="entry name" value="HTH-TYPE TRANSCRIPTIONAL REPRESSOR YCNK"/>
    <property type="match status" value="1"/>
</dbReference>
<dbReference type="EMBL" id="CP041235">
    <property type="protein sequence ID" value="QOP43823.1"/>
    <property type="molecule type" value="Genomic_DNA"/>
</dbReference>
<dbReference type="KEGG" id="ssei:FJR45_07600"/>
<dbReference type="RefSeq" id="WP_193150011.1">
    <property type="nucleotide sequence ID" value="NZ_CP041235.1"/>
</dbReference>
<reference evidence="1 2" key="1">
    <citation type="submission" date="2019-06" db="EMBL/GenBank/DDBJ databases">
        <title>Sulfurimonas gotlandica sp. nov., a chemoautotrophic and psychrotolerant epsilonproteobacterium isolated from a pelagic redoxcline, and an emended description of the genus Sulfurimonas.</title>
        <authorList>
            <person name="Wang S."/>
            <person name="Jiang L."/>
            <person name="Shao Z."/>
        </authorList>
    </citation>
    <scope>NUCLEOTIDE SEQUENCE [LARGE SCALE GENOMIC DNA]</scope>
    <source>
        <strain evidence="1 2">S2-6</strain>
    </source>
</reference>
<dbReference type="SUPFAM" id="SSF160387">
    <property type="entry name" value="NosL/MerB-like"/>
    <property type="match status" value="1"/>
</dbReference>
<gene>
    <name evidence="1" type="ORF">FJR45_07600</name>
</gene>
<accession>A0A7M1B273</accession>
<sequence>MSIFKLFILVALFSTLLLSYPNYSQAFKEKKLYPMGEKIYKKKCSDIDVKRYKSYEELSNALLAKKSCATLNKKYLEALALYLWEVKRVSGKHRHFTKLTVTKDEKCPVCGMLLYKYPSWISRIEYDDKNVSFDGIKDMMKYYFEHPKKIKHMLVQEYYTQQVIDAKKAYFVMWSDVYGPMGNELIAFKDEASAKRFYLDHKGKKILKFDDITPEDVYKLDE</sequence>
<evidence type="ECO:0000313" key="1">
    <source>
        <dbReference type="EMBL" id="QOP43823.1"/>
    </source>
</evidence>
<dbReference type="Gene3D" id="3.30.70.2050">
    <property type="match status" value="1"/>
</dbReference>
<evidence type="ECO:0000313" key="2">
    <source>
        <dbReference type="Proteomes" id="UP000593719"/>
    </source>
</evidence>
<dbReference type="Pfam" id="PF05573">
    <property type="entry name" value="NosL"/>
    <property type="match status" value="1"/>
</dbReference>
<dbReference type="InterPro" id="IPR008719">
    <property type="entry name" value="N2O_reductase_NosL"/>
</dbReference>
<evidence type="ECO:0008006" key="3">
    <source>
        <dbReference type="Google" id="ProtNLM"/>
    </source>
</evidence>
<proteinExistence type="predicted"/>
<dbReference type="PANTHER" id="PTHR41247:SF1">
    <property type="entry name" value="HTH-TYPE TRANSCRIPTIONAL REPRESSOR YCNK"/>
    <property type="match status" value="1"/>
</dbReference>
<protein>
    <recommendedName>
        <fullName evidence="3">NosL-related protein</fullName>
    </recommendedName>
</protein>
<keyword evidence="2" id="KW-1185">Reference proteome</keyword>